<comment type="caution">
    <text evidence="2">The sequence shown here is derived from an EMBL/GenBank/DDBJ whole genome shotgun (WGS) entry which is preliminary data.</text>
</comment>
<dbReference type="Proteomes" id="UP001172630">
    <property type="component" value="Unassembled WGS sequence"/>
</dbReference>
<evidence type="ECO:0000313" key="3">
    <source>
        <dbReference type="Proteomes" id="UP001172630"/>
    </source>
</evidence>
<reference evidence="2" key="1">
    <citation type="submission" date="2023-06" db="EMBL/GenBank/DDBJ databases">
        <title>Phylogenetic Diversity of Rhizobium strains.</title>
        <authorList>
            <person name="Moura F.T."/>
            <person name="Helene L.C.F."/>
            <person name="Hungria M."/>
        </authorList>
    </citation>
    <scope>NUCLEOTIDE SEQUENCE</scope>
    <source>
        <strain evidence="2">CCGE524</strain>
    </source>
</reference>
<keyword evidence="3" id="KW-1185">Reference proteome</keyword>
<accession>A0ABT7KKN3</accession>
<organism evidence="2 3">
    <name type="scientific">Rhizobium calliandrae</name>
    <dbReference type="NCBI Taxonomy" id="1312182"/>
    <lineage>
        <taxon>Bacteria</taxon>
        <taxon>Pseudomonadati</taxon>
        <taxon>Pseudomonadota</taxon>
        <taxon>Alphaproteobacteria</taxon>
        <taxon>Hyphomicrobiales</taxon>
        <taxon>Rhizobiaceae</taxon>
        <taxon>Rhizobium/Agrobacterium group</taxon>
        <taxon>Rhizobium</taxon>
    </lineage>
</organism>
<keyword evidence="1" id="KW-0732">Signal</keyword>
<sequence length="115" mass="11953">MARPSMTTLAKLMAAMVAATSLSLNLSVSAAYAQHGPFDDFPIVITCEQRGTQHAYYLSRVTQDGTATYVASERIAGTISLGGHAKAVGGPGGGSCVGKTLEELRASGQAHDLRR</sequence>
<proteinExistence type="predicted"/>
<evidence type="ECO:0000256" key="1">
    <source>
        <dbReference type="SAM" id="SignalP"/>
    </source>
</evidence>
<dbReference type="EMBL" id="JARFYN010000046">
    <property type="protein sequence ID" value="MDL2409200.1"/>
    <property type="molecule type" value="Genomic_DNA"/>
</dbReference>
<feature type="signal peptide" evidence="1">
    <location>
        <begin position="1"/>
        <end position="33"/>
    </location>
</feature>
<name>A0ABT7KKN3_9HYPH</name>
<gene>
    <name evidence="2" type="ORF">PY650_26910</name>
</gene>
<evidence type="ECO:0000313" key="2">
    <source>
        <dbReference type="EMBL" id="MDL2409200.1"/>
    </source>
</evidence>
<feature type="chain" id="PRO_5046430614" evidence="1">
    <location>
        <begin position="34"/>
        <end position="115"/>
    </location>
</feature>
<protein>
    <submittedName>
        <fullName evidence="2">Uncharacterized protein</fullName>
    </submittedName>
</protein>